<dbReference type="InterPro" id="IPR013103">
    <property type="entry name" value="RVT_2"/>
</dbReference>
<dbReference type="EMBL" id="BKCJ010056316">
    <property type="protein sequence ID" value="GEW38797.1"/>
    <property type="molecule type" value="Genomic_DNA"/>
</dbReference>
<dbReference type="PANTHER" id="PTHR11439:SF495">
    <property type="entry name" value="REVERSE TRANSCRIPTASE, RNA-DEPENDENT DNA POLYMERASE-RELATED"/>
    <property type="match status" value="1"/>
</dbReference>
<evidence type="ECO:0000259" key="2">
    <source>
        <dbReference type="Pfam" id="PF07727"/>
    </source>
</evidence>
<proteinExistence type="predicted"/>
<dbReference type="PANTHER" id="PTHR11439">
    <property type="entry name" value="GAG-POL-RELATED RETROTRANSPOSON"/>
    <property type="match status" value="1"/>
</dbReference>
<dbReference type="AlphaFoldDB" id="A0A699GUE6"/>
<feature type="coiled-coil region" evidence="1">
    <location>
        <begin position="296"/>
        <end position="330"/>
    </location>
</feature>
<protein>
    <recommendedName>
        <fullName evidence="2">Reverse transcriptase Ty1/copia-type domain-containing protein</fullName>
    </recommendedName>
</protein>
<evidence type="ECO:0000313" key="3">
    <source>
        <dbReference type="EMBL" id="GEW38797.1"/>
    </source>
</evidence>
<feature type="domain" description="Reverse transcriptase Ty1/copia-type" evidence="2">
    <location>
        <begin position="7"/>
        <end position="140"/>
    </location>
</feature>
<sequence length="361" mass="42006">MIGRIFYGKIKEDVYACQPPGFEDLDFSDRVYKVEKALYGLHQAPKAWYETLSTYLLDNGFHKGKTDKTLFIKRHKGDIFLVQVYVDDIIFGSTKKELCILFEKMMHEKFQMSSMGELTFFLGLQVKQKNDGIFISQDKYDEDGKEVDVHMYRLMIGSLMYFTSSRLDIMFAVCACARYQVNTKLSHLHAVKRIFRKPTRKVTELPQSSDPIEHVADEAVYKELDDRLVVVPGAKKPWRILLLILGLRHYLKHLMIHCSQEAIHKPKSHDKGKAIMIEEPVKLKKKDQIMLDEKAALKLQAELQAKFDKKQRLSREKAQKELEANIAMIETWNDVQAKIDVDHQLAEKMQAKEQQEFTDAE</sequence>
<name>A0A699GUE6_TANCI</name>
<organism evidence="3">
    <name type="scientific">Tanacetum cinerariifolium</name>
    <name type="common">Dalmatian daisy</name>
    <name type="synonym">Chrysanthemum cinerariifolium</name>
    <dbReference type="NCBI Taxonomy" id="118510"/>
    <lineage>
        <taxon>Eukaryota</taxon>
        <taxon>Viridiplantae</taxon>
        <taxon>Streptophyta</taxon>
        <taxon>Embryophyta</taxon>
        <taxon>Tracheophyta</taxon>
        <taxon>Spermatophyta</taxon>
        <taxon>Magnoliopsida</taxon>
        <taxon>eudicotyledons</taxon>
        <taxon>Gunneridae</taxon>
        <taxon>Pentapetalae</taxon>
        <taxon>asterids</taxon>
        <taxon>campanulids</taxon>
        <taxon>Asterales</taxon>
        <taxon>Asteraceae</taxon>
        <taxon>Asteroideae</taxon>
        <taxon>Anthemideae</taxon>
        <taxon>Anthemidinae</taxon>
        <taxon>Tanacetum</taxon>
    </lineage>
</organism>
<dbReference type="Pfam" id="PF07727">
    <property type="entry name" value="RVT_2"/>
    <property type="match status" value="1"/>
</dbReference>
<reference evidence="3" key="1">
    <citation type="journal article" date="2019" name="Sci. Rep.">
        <title>Draft genome of Tanacetum cinerariifolium, the natural source of mosquito coil.</title>
        <authorList>
            <person name="Yamashiro T."/>
            <person name="Shiraishi A."/>
            <person name="Satake H."/>
            <person name="Nakayama K."/>
        </authorList>
    </citation>
    <scope>NUCLEOTIDE SEQUENCE</scope>
</reference>
<dbReference type="InterPro" id="IPR043502">
    <property type="entry name" value="DNA/RNA_pol_sf"/>
</dbReference>
<keyword evidence="1" id="KW-0175">Coiled coil</keyword>
<evidence type="ECO:0000256" key="1">
    <source>
        <dbReference type="SAM" id="Coils"/>
    </source>
</evidence>
<comment type="caution">
    <text evidence="3">The sequence shown here is derived from an EMBL/GenBank/DDBJ whole genome shotgun (WGS) entry which is preliminary data.</text>
</comment>
<dbReference type="SUPFAM" id="SSF56672">
    <property type="entry name" value="DNA/RNA polymerases"/>
    <property type="match status" value="1"/>
</dbReference>
<gene>
    <name evidence="3" type="ORF">Tci_210773</name>
</gene>
<accession>A0A699GUE6</accession>